<reference evidence="3 4" key="1">
    <citation type="submission" date="2020-08" db="EMBL/GenBank/DDBJ databases">
        <title>Genomic Encyclopedia of Type Strains, Phase IV (KMG-IV): sequencing the most valuable type-strain genomes for metagenomic binning, comparative biology and taxonomic classification.</title>
        <authorList>
            <person name="Goeker M."/>
        </authorList>
    </citation>
    <scope>NUCLEOTIDE SEQUENCE [LARGE SCALE GENOMIC DNA]</scope>
    <source>
        <strain evidence="3 4">DSM 24194</strain>
    </source>
</reference>
<dbReference type="Proteomes" id="UP000578569">
    <property type="component" value="Unassembled WGS sequence"/>
</dbReference>
<dbReference type="InterPro" id="IPR011990">
    <property type="entry name" value="TPR-like_helical_dom_sf"/>
</dbReference>
<evidence type="ECO:0000313" key="4">
    <source>
        <dbReference type="Proteomes" id="UP000578569"/>
    </source>
</evidence>
<dbReference type="SUPFAM" id="SSF52200">
    <property type="entry name" value="Toll/Interleukin receptor TIR domain"/>
    <property type="match status" value="1"/>
</dbReference>
<organism evidence="3 4">
    <name type="scientific">Sphingomicrobium lutaoense</name>
    <dbReference type="NCBI Taxonomy" id="515949"/>
    <lineage>
        <taxon>Bacteria</taxon>
        <taxon>Pseudomonadati</taxon>
        <taxon>Pseudomonadota</taxon>
        <taxon>Alphaproteobacteria</taxon>
        <taxon>Sphingomonadales</taxon>
        <taxon>Sphingomonadaceae</taxon>
        <taxon>Sphingomicrobium</taxon>
    </lineage>
</organism>
<dbReference type="InterPro" id="IPR035897">
    <property type="entry name" value="Toll_tir_struct_dom_sf"/>
</dbReference>
<evidence type="ECO:0000313" key="3">
    <source>
        <dbReference type="EMBL" id="MBB3764390.1"/>
    </source>
</evidence>
<dbReference type="Pfam" id="PF13676">
    <property type="entry name" value="TIR_2"/>
    <property type="match status" value="1"/>
</dbReference>
<feature type="domain" description="TIR" evidence="2">
    <location>
        <begin position="4"/>
        <end position="159"/>
    </location>
</feature>
<dbReference type="Gene3D" id="3.40.50.10140">
    <property type="entry name" value="Toll/interleukin-1 receptor homology (TIR) domain"/>
    <property type="match status" value="1"/>
</dbReference>
<dbReference type="InterPro" id="IPR019734">
    <property type="entry name" value="TPR_rpt"/>
</dbReference>
<dbReference type="GO" id="GO:0007165">
    <property type="term" value="P:signal transduction"/>
    <property type="evidence" value="ECO:0007669"/>
    <property type="project" value="InterPro"/>
</dbReference>
<dbReference type="InterPro" id="IPR000157">
    <property type="entry name" value="TIR_dom"/>
</dbReference>
<keyword evidence="1" id="KW-0812">Transmembrane</keyword>
<keyword evidence="4" id="KW-1185">Reference proteome</keyword>
<proteinExistence type="predicted"/>
<dbReference type="EMBL" id="JACICF010000001">
    <property type="protein sequence ID" value="MBB3764390.1"/>
    <property type="molecule type" value="Genomic_DNA"/>
</dbReference>
<gene>
    <name evidence="3" type="ORF">FHS50_001413</name>
</gene>
<evidence type="ECO:0000256" key="1">
    <source>
        <dbReference type="SAM" id="Phobius"/>
    </source>
</evidence>
<dbReference type="AlphaFoldDB" id="A0A839Z137"/>
<feature type="transmembrane region" description="Helical" evidence="1">
    <location>
        <begin position="181"/>
        <end position="203"/>
    </location>
</feature>
<sequence>MGERRYKAFLSYSHRDKAVANWLHRALETYRLPEDLVAEGAPERLHPIFKDREELAAADDLGAAIREAIHESQAMIVLCSPDAAASPWIAKEVDAFKREHGDRDVYPVVVAGEPPDNFPPPLRTHYEHGAPGEGLAEPVAADLRPEGDGRKLARLKLVAGLAGVPLDRLVQRDQARKQKRLAMVAAASLLGMVGTSGLALYAIDQRDEAREQRAEADGLIEFMLTDLRKQLEPVGRLELLDSVGARALDYYARQKLKEMSHSELGRRARAVQLVAEVQNLRGNNEAALPAFREAARTTAELLERRPDDPEAMFNHGQSLFWVGYIAWQHERLDEARRALRGYADISERLAAKDRTNLDWQMEAAYSQTNLGALAVEEGRHEEALAYFEQGVRDTERVAQAEGRPPARMISVAEAESWVSTTLASLGRWRDSARSRMRQIEVYRSILEQDANNHDALQGLVFALGQMGMIHMMTGEHRAAQSDLDEAIAGARTLRAADADNTLSVELALDAWINRGLLHFAQGRDQLAREDFRTARELAADLARRDRDNPVWNKDNLARVDLHEALTVEKAMAPRAMAELAGRWISRLADEPVKYEWELVAAHLLHGEAMRREGRAGDARTAWRKALAVAGKEADPNGYRSLALKAAAAERLGERSRAREYRGRLQRMGIDPPIDEGLTSS</sequence>
<dbReference type="Gene3D" id="1.25.40.10">
    <property type="entry name" value="Tetratricopeptide repeat domain"/>
    <property type="match status" value="2"/>
</dbReference>
<dbReference type="SMART" id="SM00028">
    <property type="entry name" value="TPR"/>
    <property type="match status" value="5"/>
</dbReference>
<dbReference type="SUPFAM" id="SSF48452">
    <property type="entry name" value="TPR-like"/>
    <property type="match status" value="2"/>
</dbReference>
<name>A0A839Z137_9SPHN</name>
<dbReference type="RefSeq" id="WP_183933652.1">
    <property type="nucleotide sequence ID" value="NZ_JACICF010000001.1"/>
</dbReference>
<dbReference type="Pfam" id="PF13181">
    <property type="entry name" value="TPR_8"/>
    <property type="match status" value="1"/>
</dbReference>
<evidence type="ECO:0000259" key="2">
    <source>
        <dbReference type="PROSITE" id="PS50104"/>
    </source>
</evidence>
<dbReference type="PROSITE" id="PS50104">
    <property type="entry name" value="TIR"/>
    <property type="match status" value="1"/>
</dbReference>
<keyword evidence="1" id="KW-1133">Transmembrane helix</keyword>
<keyword evidence="1" id="KW-0472">Membrane</keyword>
<accession>A0A839Z137</accession>
<protein>
    <submittedName>
        <fullName evidence="3">Tetratricopeptide (TPR) repeat protein</fullName>
    </submittedName>
</protein>
<comment type="caution">
    <text evidence="3">The sequence shown here is derived from an EMBL/GenBank/DDBJ whole genome shotgun (WGS) entry which is preliminary data.</text>
</comment>